<dbReference type="AlphaFoldDB" id="A0AAE4Y852"/>
<dbReference type="Proteomes" id="UP001193501">
    <property type="component" value="Unassembled WGS sequence"/>
</dbReference>
<sequence>MRTKGPAVLLTCITTVFNEGPLLLTSVRSILGQSMEDFELILVDDGSGPETLAVLEGLTDPRIRVIRQANDGLSSARNRALEQAKGEYICFLDADDSRPNWAFAAVARVIAERAPDLILTPGVLQEVRGEVSAFYDQPVFDAIAQALPAGHLTRQTPDASRLRALAQRIEPQSANKFVSRDFLRRARLGFPNGHFFEDIFFHTGVVTLAESIAFLDAPSFCYYRRYLRPQITASTGELRMDAIAVARLTLDSFAKRPEFADPLHRGAVLVSVLRILAWCAHEIGYPQRPAFRLASRAMLRLIDKGWLDLPWLQDPALTPSELGDVTAARRFLSGLERQA</sequence>
<accession>A0AAE4Y852</accession>
<comment type="caution">
    <text evidence="2">The sequence shown here is derived from an EMBL/GenBank/DDBJ whole genome shotgun (WGS) entry which is preliminary data.</text>
</comment>
<dbReference type="PANTHER" id="PTHR22916">
    <property type="entry name" value="GLYCOSYLTRANSFERASE"/>
    <property type="match status" value="1"/>
</dbReference>
<dbReference type="EMBL" id="JAABNR010000002">
    <property type="protein sequence ID" value="NBZ86621.1"/>
    <property type="molecule type" value="Genomic_DNA"/>
</dbReference>
<dbReference type="Pfam" id="PF00535">
    <property type="entry name" value="Glycos_transf_2"/>
    <property type="match status" value="1"/>
</dbReference>
<dbReference type="CDD" id="cd00761">
    <property type="entry name" value="Glyco_tranf_GTA_type"/>
    <property type="match status" value="1"/>
</dbReference>
<protein>
    <submittedName>
        <fullName evidence="2">Glycosyltransferase</fullName>
    </submittedName>
</protein>
<dbReference type="PANTHER" id="PTHR22916:SF3">
    <property type="entry name" value="UDP-GLCNAC:BETAGAL BETA-1,3-N-ACETYLGLUCOSAMINYLTRANSFERASE-LIKE PROTEIN 1"/>
    <property type="match status" value="1"/>
</dbReference>
<evidence type="ECO:0000313" key="3">
    <source>
        <dbReference type="Proteomes" id="UP001193501"/>
    </source>
</evidence>
<dbReference type="SUPFAM" id="SSF53448">
    <property type="entry name" value="Nucleotide-diphospho-sugar transferases"/>
    <property type="match status" value="1"/>
</dbReference>
<gene>
    <name evidence="2" type="ORF">GV832_03435</name>
</gene>
<dbReference type="GO" id="GO:0016758">
    <property type="term" value="F:hexosyltransferase activity"/>
    <property type="evidence" value="ECO:0007669"/>
    <property type="project" value="UniProtKB-ARBA"/>
</dbReference>
<evidence type="ECO:0000313" key="2">
    <source>
        <dbReference type="EMBL" id="NBZ86621.1"/>
    </source>
</evidence>
<reference evidence="2" key="1">
    <citation type="submission" date="2020-01" db="EMBL/GenBank/DDBJ databases">
        <authorList>
            <person name="Chen W.-M."/>
        </authorList>
    </citation>
    <scope>NUCLEOTIDE SEQUENCE</scope>
    <source>
        <strain evidence="2">CYK-10</strain>
    </source>
</reference>
<proteinExistence type="predicted"/>
<feature type="domain" description="Glycosyltransferase 2-like" evidence="1">
    <location>
        <begin position="12"/>
        <end position="97"/>
    </location>
</feature>
<name>A0AAE4Y852_9RHOB</name>
<dbReference type="InterPro" id="IPR029044">
    <property type="entry name" value="Nucleotide-diphossugar_trans"/>
</dbReference>
<dbReference type="RefSeq" id="WP_168773418.1">
    <property type="nucleotide sequence ID" value="NZ_JAABNR010000002.1"/>
</dbReference>
<dbReference type="InterPro" id="IPR001173">
    <property type="entry name" value="Glyco_trans_2-like"/>
</dbReference>
<organism evidence="2 3">
    <name type="scientific">Stagnihabitans tardus</name>
    <dbReference type="NCBI Taxonomy" id="2699202"/>
    <lineage>
        <taxon>Bacteria</taxon>
        <taxon>Pseudomonadati</taxon>
        <taxon>Pseudomonadota</taxon>
        <taxon>Alphaproteobacteria</taxon>
        <taxon>Rhodobacterales</taxon>
        <taxon>Paracoccaceae</taxon>
        <taxon>Stagnihabitans</taxon>
    </lineage>
</organism>
<evidence type="ECO:0000259" key="1">
    <source>
        <dbReference type="Pfam" id="PF00535"/>
    </source>
</evidence>
<keyword evidence="3" id="KW-1185">Reference proteome</keyword>
<dbReference type="Gene3D" id="3.90.550.10">
    <property type="entry name" value="Spore Coat Polysaccharide Biosynthesis Protein SpsA, Chain A"/>
    <property type="match status" value="1"/>
</dbReference>